<dbReference type="InterPro" id="IPR039808">
    <property type="entry name" value="Cadherin"/>
</dbReference>
<dbReference type="GO" id="GO:0005912">
    <property type="term" value="C:adherens junction"/>
    <property type="evidence" value="ECO:0007669"/>
    <property type="project" value="TreeGrafter"/>
</dbReference>
<evidence type="ECO:0000256" key="9">
    <source>
        <dbReference type="ARBA" id="ARBA00022737"/>
    </source>
</evidence>
<dbReference type="GO" id="GO:0045296">
    <property type="term" value="F:cadherin binding"/>
    <property type="evidence" value="ECO:0007669"/>
    <property type="project" value="TreeGrafter"/>
</dbReference>
<comment type="subcellular location">
    <subcellularLocation>
        <location evidence="3">Cell junction</location>
        <location evidence="3">Desmosome</location>
    </subcellularLocation>
    <subcellularLocation>
        <location evidence="1">Cell membrane</location>
    </subcellularLocation>
    <subcellularLocation>
        <location evidence="2">Cytoplasm</location>
    </subcellularLocation>
</comment>
<dbReference type="GO" id="GO:0016339">
    <property type="term" value="P:calcium-dependent cell-cell adhesion via plasma membrane cell adhesion molecules"/>
    <property type="evidence" value="ECO:0007669"/>
    <property type="project" value="TreeGrafter"/>
</dbReference>
<keyword evidence="20" id="KW-1185">Reference proteome</keyword>
<dbReference type="PANTHER" id="PTHR24027:SF424">
    <property type="entry name" value="CADHERIN-16 ISOFORM X3"/>
    <property type="match status" value="1"/>
</dbReference>
<dbReference type="SUPFAM" id="SSF49313">
    <property type="entry name" value="Cadherin-like"/>
    <property type="match status" value="5"/>
</dbReference>
<accession>A0A8C8VET2</accession>
<proteinExistence type="predicted"/>
<evidence type="ECO:0000256" key="17">
    <source>
        <dbReference type="SAM" id="Phobius"/>
    </source>
</evidence>
<evidence type="ECO:0000256" key="11">
    <source>
        <dbReference type="ARBA" id="ARBA00022889"/>
    </source>
</evidence>
<feature type="domain" description="Cadherin" evidence="18">
    <location>
        <begin position="20"/>
        <end position="81"/>
    </location>
</feature>
<evidence type="ECO:0000256" key="15">
    <source>
        <dbReference type="ARBA" id="ARBA00023180"/>
    </source>
</evidence>
<reference evidence="19" key="1">
    <citation type="submission" date="2025-08" db="UniProtKB">
        <authorList>
            <consortium name="Ensembl"/>
        </authorList>
    </citation>
    <scope>IDENTIFICATION</scope>
</reference>
<dbReference type="InterPro" id="IPR015919">
    <property type="entry name" value="Cadherin-like_sf"/>
</dbReference>
<dbReference type="GO" id="GO:0008013">
    <property type="term" value="F:beta-catenin binding"/>
    <property type="evidence" value="ECO:0007669"/>
    <property type="project" value="TreeGrafter"/>
</dbReference>
<dbReference type="GO" id="GO:0007156">
    <property type="term" value="P:homophilic cell adhesion via plasma membrane adhesion molecules"/>
    <property type="evidence" value="ECO:0007669"/>
    <property type="project" value="InterPro"/>
</dbReference>
<dbReference type="CDD" id="cd11304">
    <property type="entry name" value="Cadherin_repeat"/>
    <property type="match status" value="4"/>
</dbReference>
<dbReference type="GO" id="GO:0044331">
    <property type="term" value="P:cell-cell adhesion mediated by cadherin"/>
    <property type="evidence" value="ECO:0007669"/>
    <property type="project" value="TreeGrafter"/>
</dbReference>
<dbReference type="PROSITE" id="PS50268">
    <property type="entry name" value="CADHERIN_2"/>
    <property type="match status" value="5"/>
</dbReference>
<keyword evidence="13 17" id="KW-1133">Transmembrane helix</keyword>
<dbReference type="FunFam" id="2.60.40.60:FF:000068">
    <property type="entry name" value="Desmoglein 1"/>
    <property type="match status" value="1"/>
</dbReference>
<evidence type="ECO:0000256" key="7">
    <source>
        <dbReference type="ARBA" id="ARBA00022723"/>
    </source>
</evidence>
<evidence type="ECO:0000256" key="4">
    <source>
        <dbReference type="ARBA" id="ARBA00022475"/>
    </source>
</evidence>
<reference evidence="19" key="2">
    <citation type="submission" date="2025-09" db="UniProtKB">
        <authorList>
            <consortium name="Ensembl"/>
        </authorList>
    </citation>
    <scope>IDENTIFICATION</scope>
</reference>
<organism evidence="19 20">
    <name type="scientific">Pelusios castaneus</name>
    <name type="common">West African mud turtle</name>
    <dbReference type="NCBI Taxonomy" id="367368"/>
    <lineage>
        <taxon>Eukaryota</taxon>
        <taxon>Metazoa</taxon>
        <taxon>Chordata</taxon>
        <taxon>Craniata</taxon>
        <taxon>Vertebrata</taxon>
        <taxon>Euteleostomi</taxon>
        <taxon>Archelosauria</taxon>
        <taxon>Testudinata</taxon>
        <taxon>Testudines</taxon>
        <taxon>Pleurodira</taxon>
        <taxon>Pelomedusidae</taxon>
        <taxon>Pelusios</taxon>
    </lineage>
</organism>
<evidence type="ECO:0000256" key="6">
    <source>
        <dbReference type="ARBA" id="ARBA00022692"/>
    </source>
</evidence>
<dbReference type="GO" id="GO:0000902">
    <property type="term" value="P:cell morphogenesis"/>
    <property type="evidence" value="ECO:0007669"/>
    <property type="project" value="TreeGrafter"/>
</dbReference>
<evidence type="ECO:0000256" key="12">
    <source>
        <dbReference type="ARBA" id="ARBA00022949"/>
    </source>
</evidence>
<dbReference type="PRINTS" id="PR00205">
    <property type="entry name" value="CADHERIN"/>
</dbReference>
<protein>
    <recommendedName>
        <fullName evidence="18">Cadherin domain-containing protein</fullName>
    </recommendedName>
</protein>
<dbReference type="GO" id="GO:0005737">
    <property type="term" value="C:cytoplasm"/>
    <property type="evidence" value="ECO:0007669"/>
    <property type="project" value="UniProtKB-SubCell"/>
</dbReference>
<dbReference type="Pfam" id="PF00028">
    <property type="entry name" value="Cadherin"/>
    <property type="match status" value="4"/>
</dbReference>
<keyword evidence="11" id="KW-0130">Cell adhesion</keyword>
<keyword evidence="14 17" id="KW-0472">Membrane</keyword>
<name>A0A8C8VET2_9SAUR</name>
<sequence>LIKGNEWPLCQADIHLAGNEEGLFGIDPESGMLYLNRPLDREKQAFYTLQVTVKDEDKQLFFDPVTITISVKDENDNMPVLTEEMFSGILSKGTKRGTSFMYVSAIDMDDPSTPNADLWYKILSQTPSQPSENMFQVDSRTGAISLSAEGKIPLVKAEDADDPKTNNAKIAYEILRQEPQVAEGFSFHIGRDTGVVTLQDSLQKTNAAKHYRLLVLAADRAGTDGGFSSTCTVLINVVDVNDSPPVFSQTKFGPFSVPEDTEVGTLITTITATDEDEEMKFKLINFSVESGNEDGTFKILSNPQNGTASIWLEKELDYETVQRYVLVVSVSNNEELIGKEQDASSTATVHVLVKDVNEAPVVAQERYEVNILESVELGTVLLAVKATDPDIFHTTSLSYSLRNDSMSWLSIDEQSGEVRVIQALDREMVQDVYTVQVIAQDKGSPSMTGTADIAIHILDVNDNAPFLVGDYSKSYLCTPQREKQSIIISAFDPDGTENSVPFIFALANSPMLRRNWRINLINDTHAYLTMGISWLEPGVHLVTIILKDMTICLCTSEGECILEVRRMEGKPTVISAVSIVVGTLGTIGLFVLIIFVHLTLLGANKKKKRKACEPL</sequence>
<dbReference type="FunFam" id="2.60.40.60:FF:000011">
    <property type="entry name" value="Cadherin 1"/>
    <property type="match status" value="1"/>
</dbReference>
<keyword evidence="5" id="KW-0963">Cytoplasm</keyword>
<dbReference type="InterPro" id="IPR020894">
    <property type="entry name" value="Cadherin_CS"/>
</dbReference>
<feature type="domain" description="Cadherin" evidence="18">
    <location>
        <begin position="363"/>
        <end position="467"/>
    </location>
</feature>
<evidence type="ECO:0000256" key="1">
    <source>
        <dbReference type="ARBA" id="ARBA00004236"/>
    </source>
</evidence>
<keyword evidence="8" id="KW-0732">Signal</keyword>
<dbReference type="Proteomes" id="UP000694393">
    <property type="component" value="Unplaced"/>
</dbReference>
<evidence type="ECO:0000259" key="18">
    <source>
        <dbReference type="PROSITE" id="PS50268"/>
    </source>
</evidence>
<keyword evidence="6 17" id="KW-0812">Transmembrane</keyword>
<keyword evidence="12" id="KW-0965">Cell junction</keyword>
<dbReference type="GO" id="GO:0007043">
    <property type="term" value="P:cell-cell junction assembly"/>
    <property type="evidence" value="ECO:0007669"/>
    <property type="project" value="TreeGrafter"/>
</dbReference>
<evidence type="ECO:0000256" key="5">
    <source>
        <dbReference type="ARBA" id="ARBA00022490"/>
    </source>
</evidence>
<evidence type="ECO:0000313" key="19">
    <source>
        <dbReference type="Ensembl" id="ENSPCEP00000002347.1"/>
    </source>
</evidence>
<dbReference type="SMART" id="SM00112">
    <property type="entry name" value="CA"/>
    <property type="match status" value="4"/>
</dbReference>
<dbReference type="Ensembl" id="ENSPCET00000002427.1">
    <property type="protein sequence ID" value="ENSPCEP00000002347.1"/>
    <property type="gene ID" value="ENSPCEG00000001853.1"/>
</dbReference>
<evidence type="ECO:0000256" key="10">
    <source>
        <dbReference type="ARBA" id="ARBA00022837"/>
    </source>
</evidence>
<feature type="domain" description="Cadherin" evidence="18">
    <location>
        <begin position="155"/>
        <end position="247"/>
    </location>
</feature>
<feature type="transmembrane region" description="Helical" evidence="17">
    <location>
        <begin position="573"/>
        <end position="600"/>
    </location>
</feature>
<dbReference type="GO" id="GO:0030057">
    <property type="term" value="C:desmosome"/>
    <property type="evidence" value="ECO:0007669"/>
    <property type="project" value="UniProtKB-SubCell"/>
</dbReference>
<dbReference type="GO" id="GO:0016342">
    <property type="term" value="C:catenin complex"/>
    <property type="evidence" value="ECO:0007669"/>
    <property type="project" value="TreeGrafter"/>
</dbReference>
<dbReference type="PROSITE" id="PS00232">
    <property type="entry name" value="CADHERIN_1"/>
    <property type="match status" value="2"/>
</dbReference>
<evidence type="ECO:0000256" key="2">
    <source>
        <dbReference type="ARBA" id="ARBA00004496"/>
    </source>
</evidence>
<evidence type="ECO:0000256" key="8">
    <source>
        <dbReference type="ARBA" id="ARBA00022729"/>
    </source>
</evidence>
<evidence type="ECO:0000256" key="3">
    <source>
        <dbReference type="ARBA" id="ARBA00004568"/>
    </source>
</evidence>
<evidence type="ECO:0000256" key="14">
    <source>
        <dbReference type="ARBA" id="ARBA00023136"/>
    </source>
</evidence>
<dbReference type="AlphaFoldDB" id="A0A8C8VET2"/>
<dbReference type="Gene3D" id="2.60.40.60">
    <property type="entry name" value="Cadherins"/>
    <property type="match status" value="6"/>
</dbReference>
<dbReference type="GO" id="GO:0034332">
    <property type="term" value="P:adherens junction organization"/>
    <property type="evidence" value="ECO:0007669"/>
    <property type="project" value="TreeGrafter"/>
</dbReference>
<dbReference type="PANTHER" id="PTHR24027">
    <property type="entry name" value="CADHERIN-23"/>
    <property type="match status" value="1"/>
</dbReference>
<keyword evidence="4" id="KW-1003">Cell membrane</keyword>
<evidence type="ECO:0000313" key="20">
    <source>
        <dbReference type="Proteomes" id="UP000694393"/>
    </source>
</evidence>
<dbReference type="GO" id="GO:0016477">
    <property type="term" value="P:cell migration"/>
    <property type="evidence" value="ECO:0007669"/>
    <property type="project" value="TreeGrafter"/>
</dbReference>
<keyword evidence="9" id="KW-0677">Repeat</keyword>
<keyword evidence="10 16" id="KW-0106">Calcium</keyword>
<evidence type="ECO:0000256" key="16">
    <source>
        <dbReference type="PROSITE-ProRule" id="PRU00043"/>
    </source>
</evidence>
<evidence type="ECO:0000256" key="13">
    <source>
        <dbReference type="ARBA" id="ARBA00022989"/>
    </source>
</evidence>
<dbReference type="GO" id="GO:0005509">
    <property type="term" value="F:calcium ion binding"/>
    <property type="evidence" value="ECO:0007669"/>
    <property type="project" value="UniProtKB-UniRule"/>
</dbReference>
<dbReference type="FunFam" id="2.60.40.60:FF:000019">
    <property type="entry name" value="Cadherin 2"/>
    <property type="match status" value="1"/>
</dbReference>
<keyword evidence="7" id="KW-0479">Metal-binding</keyword>
<dbReference type="FunFam" id="2.60.40.60:FF:000095">
    <property type="entry name" value="Cadherin 13"/>
    <property type="match status" value="1"/>
</dbReference>
<feature type="domain" description="Cadherin" evidence="18">
    <location>
        <begin position="82"/>
        <end position="147"/>
    </location>
</feature>
<dbReference type="InterPro" id="IPR002126">
    <property type="entry name" value="Cadherin-like_dom"/>
</dbReference>
<dbReference type="GO" id="GO:0009986">
    <property type="term" value="C:cell surface"/>
    <property type="evidence" value="ECO:0007669"/>
    <property type="project" value="UniProtKB-ARBA"/>
</dbReference>
<feature type="domain" description="Cadherin" evidence="18">
    <location>
        <begin position="249"/>
        <end position="362"/>
    </location>
</feature>
<keyword evidence="15" id="KW-0325">Glycoprotein</keyword>